<protein>
    <submittedName>
        <fullName evidence="2">Uncharacterized protein</fullName>
    </submittedName>
</protein>
<dbReference type="WBParaSite" id="ES5_v2.g14105.t1">
    <property type="protein sequence ID" value="ES5_v2.g14105.t1"/>
    <property type="gene ID" value="ES5_v2.g14105"/>
</dbReference>
<organism evidence="1 2">
    <name type="scientific">Panagrolaimus sp. ES5</name>
    <dbReference type="NCBI Taxonomy" id="591445"/>
    <lineage>
        <taxon>Eukaryota</taxon>
        <taxon>Metazoa</taxon>
        <taxon>Ecdysozoa</taxon>
        <taxon>Nematoda</taxon>
        <taxon>Chromadorea</taxon>
        <taxon>Rhabditida</taxon>
        <taxon>Tylenchina</taxon>
        <taxon>Panagrolaimomorpha</taxon>
        <taxon>Panagrolaimoidea</taxon>
        <taxon>Panagrolaimidae</taxon>
        <taxon>Panagrolaimus</taxon>
    </lineage>
</organism>
<proteinExistence type="predicted"/>
<sequence length="167" mass="17033">MAMPAFGSGGVGVGSTLPPPFGIPSNFQGMPQNNNGMNGMMQQQQSGQYPQVNPQMNPPMNGMMISNQGPQMGQLGGFTNGFAEMIGMSPSPMKGFPGGAMGQQMNNGGAGQQQPFGPAGIPIVGNVQSGNMQSPNQPQQPFGSFNANLGGNSMQQPGAGMNSPLQG</sequence>
<evidence type="ECO:0000313" key="1">
    <source>
        <dbReference type="Proteomes" id="UP000887579"/>
    </source>
</evidence>
<reference evidence="2" key="1">
    <citation type="submission" date="2022-11" db="UniProtKB">
        <authorList>
            <consortium name="WormBaseParasite"/>
        </authorList>
    </citation>
    <scope>IDENTIFICATION</scope>
</reference>
<evidence type="ECO:0000313" key="2">
    <source>
        <dbReference type="WBParaSite" id="ES5_v2.g14105.t1"/>
    </source>
</evidence>
<name>A0AC34FA10_9BILA</name>
<accession>A0AC34FA10</accession>
<dbReference type="Proteomes" id="UP000887579">
    <property type="component" value="Unplaced"/>
</dbReference>